<sequence length="79" mass="8639">MKTRHLAFFCGLAAGFALKGFCDALNRPAARSGHGPDRSPGRDIRPAGPRQMEDPPRQWDIVDEQGDESFPASDPPANY</sequence>
<evidence type="ECO:0000256" key="1">
    <source>
        <dbReference type="SAM" id="MobiDB-lite"/>
    </source>
</evidence>
<dbReference type="AlphaFoldDB" id="A0A1I2ZYI7"/>
<dbReference type="STRING" id="34004.SAMN04488021_11182"/>
<feature type="compositionally biased region" description="Basic and acidic residues" evidence="1">
    <location>
        <begin position="34"/>
        <end position="57"/>
    </location>
</feature>
<reference evidence="2 3" key="1">
    <citation type="submission" date="2016-10" db="EMBL/GenBank/DDBJ databases">
        <authorList>
            <person name="de Groot N.N."/>
        </authorList>
    </citation>
    <scope>NUCLEOTIDE SEQUENCE [LARGE SCALE GENOMIC DNA]</scope>
    <source>
        <strain evidence="2 3">DSM 8537</strain>
    </source>
</reference>
<dbReference type="RefSeq" id="WP_074967224.1">
    <property type="nucleotide sequence ID" value="NZ_CBCRYP010000022.1"/>
</dbReference>
<proteinExistence type="predicted"/>
<feature type="region of interest" description="Disordered" evidence="1">
    <location>
        <begin position="27"/>
        <end position="79"/>
    </location>
</feature>
<organism evidence="2 3">
    <name type="scientific">Paracoccus aminovorans</name>
    <dbReference type="NCBI Taxonomy" id="34004"/>
    <lineage>
        <taxon>Bacteria</taxon>
        <taxon>Pseudomonadati</taxon>
        <taxon>Pseudomonadota</taxon>
        <taxon>Alphaproteobacteria</taxon>
        <taxon>Rhodobacterales</taxon>
        <taxon>Paracoccaceae</taxon>
        <taxon>Paracoccus</taxon>
    </lineage>
</organism>
<protein>
    <submittedName>
        <fullName evidence="2">Uncharacterized protein</fullName>
    </submittedName>
</protein>
<keyword evidence="3" id="KW-1185">Reference proteome</keyword>
<dbReference type="Proteomes" id="UP000183635">
    <property type="component" value="Unassembled WGS sequence"/>
</dbReference>
<evidence type="ECO:0000313" key="3">
    <source>
        <dbReference type="Proteomes" id="UP000183635"/>
    </source>
</evidence>
<accession>A0A1I2ZYI7</accession>
<dbReference type="OrthoDB" id="7873635at2"/>
<evidence type="ECO:0000313" key="2">
    <source>
        <dbReference type="EMBL" id="SFH42962.1"/>
    </source>
</evidence>
<name>A0A1I2ZYI7_9RHOB</name>
<gene>
    <name evidence="2" type="ORF">SAMN04488021_11182</name>
</gene>
<dbReference type="EMBL" id="FOPU01000011">
    <property type="protein sequence ID" value="SFH42962.1"/>
    <property type="molecule type" value="Genomic_DNA"/>
</dbReference>